<keyword evidence="9" id="KW-1185">Reference proteome</keyword>
<dbReference type="FunFam" id="2.60.40.820:FF:000003">
    <property type="entry name" value="T-box transcription factor TBX3"/>
    <property type="match status" value="1"/>
</dbReference>
<dbReference type="GO" id="GO:0005634">
    <property type="term" value="C:nucleus"/>
    <property type="evidence" value="ECO:0007669"/>
    <property type="project" value="UniProtKB-SubCell"/>
</dbReference>
<dbReference type="GO" id="GO:0000785">
    <property type="term" value="C:chromatin"/>
    <property type="evidence" value="ECO:0007669"/>
    <property type="project" value="TreeGrafter"/>
</dbReference>
<dbReference type="Proteomes" id="UP000504632">
    <property type="component" value="Chromosome 14"/>
</dbReference>
<name>A0A6J2WTS3_CHACN</name>
<dbReference type="GO" id="GO:0000978">
    <property type="term" value="F:RNA polymerase II cis-regulatory region sequence-specific DNA binding"/>
    <property type="evidence" value="ECO:0007669"/>
    <property type="project" value="InterPro"/>
</dbReference>
<dbReference type="PROSITE" id="PS01264">
    <property type="entry name" value="TBOX_2"/>
    <property type="match status" value="1"/>
</dbReference>
<dbReference type="PANTHER" id="PTHR11267">
    <property type="entry name" value="T-BOX PROTEIN-RELATED"/>
    <property type="match status" value="1"/>
</dbReference>
<dbReference type="InterPro" id="IPR018186">
    <property type="entry name" value="TF_T-box_CS"/>
</dbReference>
<dbReference type="Gene3D" id="2.60.40.820">
    <property type="entry name" value="Transcription factor, T-box"/>
    <property type="match status" value="1"/>
</dbReference>
<dbReference type="PRINTS" id="PR00938">
    <property type="entry name" value="BRACHYURY"/>
</dbReference>
<dbReference type="CDD" id="cd20188">
    <property type="entry name" value="T-box_TBX2_3-like"/>
    <property type="match status" value="1"/>
</dbReference>
<evidence type="ECO:0000256" key="1">
    <source>
        <dbReference type="ARBA" id="ARBA00004123"/>
    </source>
</evidence>
<feature type="compositionally biased region" description="Basic and acidic residues" evidence="7">
    <location>
        <begin position="350"/>
        <end position="377"/>
    </location>
</feature>
<reference evidence="10" key="1">
    <citation type="submission" date="2025-08" db="UniProtKB">
        <authorList>
            <consortium name="RefSeq"/>
        </authorList>
    </citation>
    <scope>IDENTIFICATION</scope>
</reference>
<dbReference type="InterPro" id="IPR008967">
    <property type="entry name" value="p53-like_TF_DNA-bd_sf"/>
</dbReference>
<keyword evidence="2" id="KW-0805">Transcription regulation</keyword>
<evidence type="ECO:0000256" key="5">
    <source>
        <dbReference type="ARBA" id="ARBA00023242"/>
    </source>
</evidence>
<evidence type="ECO:0000256" key="7">
    <source>
        <dbReference type="SAM" id="MobiDB-lite"/>
    </source>
</evidence>
<feature type="domain" description="T-box" evidence="8">
    <location>
        <begin position="84"/>
        <end position="262"/>
    </location>
</feature>
<dbReference type="OrthoDB" id="7442607at2759"/>
<keyword evidence="3 6" id="KW-0238">DNA-binding</keyword>
<dbReference type="InParanoid" id="A0A6J2WTS3"/>
<organism evidence="9 10">
    <name type="scientific">Chanos chanos</name>
    <name type="common">Milkfish</name>
    <name type="synonym">Mugil chanos</name>
    <dbReference type="NCBI Taxonomy" id="29144"/>
    <lineage>
        <taxon>Eukaryota</taxon>
        <taxon>Metazoa</taxon>
        <taxon>Chordata</taxon>
        <taxon>Craniata</taxon>
        <taxon>Vertebrata</taxon>
        <taxon>Euteleostomi</taxon>
        <taxon>Actinopterygii</taxon>
        <taxon>Neopterygii</taxon>
        <taxon>Teleostei</taxon>
        <taxon>Ostariophysi</taxon>
        <taxon>Gonorynchiformes</taxon>
        <taxon>Chanidae</taxon>
        <taxon>Chanos</taxon>
    </lineage>
</organism>
<dbReference type="InterPro" id="IPR046360">
    <property type="entry name" value="T-box_DNA-bd"/>
</dbReference>
<dbReference type="GO" id="GO:0000981">
    <property type="term" value="F:DNA-binding transcription factor activity, RNA polymerase II-specific"/>
    <property type="evidence" value="ECO:0007669"/>
    <property type="project" value="TreeGrafter"/>
</dbReference>
<dbReference type="CTD" id="100334188"/>
<proteinExistence type="predicted"/>
<evidence type="ECO:0000259" key="8">
    <source>
        <dbReference type="PROSITE" id="PS50252"/>
    </source>
</evidence>
<evidence type="ECO:0000256" key="2">
    <source>
        <dbReference type="ARBA" id="ARBA00023015"/>
    </source>
</evidence>
<feature type="compositionally biased region" description="Low complexity" evidence="7">
    <location>
        <begin position="291"/>
        <end position="301"/>
    </location>
</feature>
<dbReference type="GO" id="GO:0060429">
    <property type="term" value="P:epithelium development"/>
    <property type="evidence" value="ECO:0007669"/>
    <property type="project" value="UniProtKB-ARBA"/>
</dbReference>
<dbReference type="Pfam" id="PF00907">
    <property type="entry name" value="T-box"/>
    <property type="match status" value="1"/>
</dbReference>
<dbReference type="SUPFAM" id="SSF49417">
    <property type="entry name" value="p53-like transcription factors"/>
    <property type="match status" value="1"/>
</dbReference>
<dbReference type="PROSITE" id="PS50252">
    <property type="entry name" value="TBOX_3"/>
    <property type="match status" value="1"/>
</dbReference>
<feature type="region of interest" description="Disordered" evidence="7">
    <location>
        <begin position="255"/>
        <end position="380"/>
    </location>
</feature>
<protein>
    <submittedName>
        <fullName evidence="10">T-box transcription factor TBX3</fullName>
    </submittedName>
</protein>
<evidence type="ECO:0000256" key="4">
    <source>
        <dbReference type="ARBA" id="ARBA00023163"/>
    </source>
</evidence>
<dbReference type="PROSITE" id="PS01283">
    <property type="entry name" value="TBOX_1"/>
    <property type="match status" value="1"/>
</dbReference>
<dbReference type="Pfam" id="PF20627">
    <property type="entry name" value="TBX2-3_RD"/>
    <property type="match status" value="1"/>
</dbReference>
<dbReference type="InterPro" id="IPR002070">
    <property type="entry name" value="TF_Brachyury"/>
</dbReference>
<comment type="subcellular location">
    <subcellularLocation>
        <location evidence="1 6">Nucleus</location>
    </subcellularLocation>
</comment>
<dbReference type="GO" id="GO:0009653">
    <property type="term" value="P:anatomical structure morphogenesis"/>
    <property type="evidence" value="ECO:0007669"/>
    <property type="project" value="UniProtKB-ARBA"/>
</dbReference>
<dbReference type="RefSeq" id="XP_030647654.1">
    <property type="nucleotide sequence ID" value="XM_030791794.1"/>
</dbReference>
<keyword evidence="5 6" id="KW-0539">Nucleus</keyword>
<dbReference type="AlphaFoldDB" id="A0A6J2WTS3"/>
<sequence length="501" mass="56024">MAYHPFVPTSASDFSMGAMLGHQPPFFPVVGCGKPILDQLVSSSENAYSVSIHGVKDNPTTNQIRGLKTVEPETGVEDDPVVLLEAKELWEQFHRSGTEMVITKSGRRMFPPFKVRCTGFDKKAKYILLMDIVAADDSRYKFHNSRWIVAGKADPEMPKRMYIHPDSPATGEQWMSKIVNFHKLKLTNNISDKHGFTILNSMHKYQPRFHIVRANDILKLPYSTFKTYVFPETEFIAVTAYQNDKITQLKIDNNPFAKGFRDTGNGRREKRKQQSLQGSKGAESKKDLGSSDDSSSDQSSSNYFIQVPTIVTSTSKETGESDVDGTGQDEKFIPEDEADSREISTTTCELSDKTKLLDQTELDKSQKDHGSLDRENGSGRFLGTSDFTPLYFPQHPSQGLMVSPYGSIFSYPYNYVSPTAAQIHRHHISARHRTRCRPYSPPTRVHDNGLSLTAANYSKCETDMEADTNTTSPDSARFGPRKEVQKSSPGSRLGCPSPDSS</sequence>
<dbReference type="PRINTS" id="PR00937">
    <property type="entry name" value="TBOX"/>
</dbReference>
<comment type="caution">
    <text evidence="6">Lacks conserved residue(s) required for the propagation of feature annotation.</text>
</comment>
<evidence type="ECO:0000313" key="10">
    <source>
        <dbReference type="RefSeq" id="XP_030647654.1"/>
    </source>
</evidence>
<dbReference type="InterPro" id="IPR036960">
    <property type="entry name" value="T-box_sf"/>
</dbReference>
<keyword evidence="4" id="KW-0804">Transcription</keyword>
<evidence type="ECO:0000256" key="6">
    <source>
        <dbReference type="PROSITE-ProRule" id="PRU00201"/>
    </source>
</evidence>
<dbReference type="InterPro" id="IPR048387">
    <property type="entry name" value="TBX2_3_RD"/>
</dbReference>
<dbReference type="PANTHER" id="PTHR11267:SF181">
    <property type="entry name" value="OPTOMOTOR-BLIND PROTEIN"/>
    <property type="match status" value="1"/>
</dbReference>
<gene>
    <name evidence="10" type="primary">tbx3b</name>
</gene>
<dbReference type="InterPro" id="IPR001699">
    <property type="entry name" value="TF_T-box"/>
</dbReference>
<feature type="region of interest" description="Disordered" evidence="7">
    <location>
        <begin position="463"/>
        <end position="501"/>
    </location>
</feature>
<evidence type="ECO:0000313" key="9">
    <source>
        <dbReference type="Proteomes" id="UP000504632"/>
    </source>
</evidence>
<dbReference type="GO" id="GO:0001708">
    <property type="term" value="P:cell fate specification"/>
    <property type="evidence" value="ECO:0007669"/>
    <property type="project" value="TreeGrafter"/>
</dbReference>
<dbReference type="GeneID" id="115827892"/>
<dbReference type="GO" id="GO:0045893">
    <property type="term" value="P:positive regulation of DNA-templated transcription"/>
    <property type="evidence" value="ECO:0007669"/>
    <property type="project" value="InterPro"/>
</dbReference>
<dbReference type="SMART" id="SM00425">
    <property type="entry name" value="TBOX"/>
    <property type="match status" value="1"/>
</dbReference>
<evidence type="ECO:0000256" key="3">
    <source>
        <dbReference type="ARBA" id="ARBA00023125"/>
    </source>
</evidence>
<accession>A0A6J2WTS3</accession>